<dbReference type="GO" id="GO:0005886">
    <property type="term" value="C:plasma membrane"/>
    <property type="evidence" value="ECO:0007669"/>
    <property type="project" value="UniProtKB-SubCell"/>
</dbReference>
<sequence>MTQSHSKSPRRFRREVGSWLFLLPHLFFFALFVVVPLVFGLVISFFNWSLLKENVFIGFNNY</sequence>
<evidence type="ECO:0000256" key="2">
    <source>
        <dbReference type="ARBA" id="ARBA00022448"/>
    </source>
</evidence>
<dbReference type="InterPro" id="IPR051393">
    <property type="entry name" value="ABC_transporter_permease"/>
</dbReference>
<evidence type="ECO:0000256" key="5">
    <source>
        <dbReference type="ARBA" id="ARBA00022989"/>
    </source>
</evidence>
<dbReference type="Gene3D" id="1.10.3720.10">
    <property type="entry name" value="MetI-like"/>
    <property type="match status" value="1"/>
</dbReference>
<feature type="transmembrane region" description="Helical" evidence="7">
    <location>
        <begin position="21"/>
        <end position="46"/>
    </location>
</feature>
<feature type="non-terminal residue" evidence="8">
    <location>
        <position position="62"/>
    </location>
</feature>
<dbReference type="InterPro" id="IPR035906">
    <property type="entry name" value="MetI-like_sf"/>
</dbReference>
<evidence type="ECO:0000256" key="3">
    <source>
        <dbReference type="ARBA" id="ARBA00022475"/>
    </source>
</evidence>
<dbReference type="PANTHER" id="PTHR30193">
    <property type="entry name" value="ABC TRANSPORTER PERMEASE PROTEIN"/>
    <property type="match status" value="1"/>
</dbReference>
<proteinExistence type="predicted"/>
<keyword evidence="3" id="KW-1003">Cell membrane</keyword>
<evidence type="ECO:0000256" key="1">
    <source>
        <dbReference type="ARBA" id="ARBA00004651"/>
    </source>
</evidence>
<dbReference type="AlphaFoldDB" id="A0A7C1CW00"/>
<gene>
    <name evidence="8" type="ORF">ENN47_07105</name>
</gene>
<evidence type="ECO:0000313" key="8">
    <source>
        <dbReference type="EMBL" id="HDP77936.1"/>
    </source>
</evidence>
<dbReference type="Proteomes" id="UP000886198">
    <property type="component" value="Unassembled WGS sequence"/>
</dbReference>
<evidence type="ECO:0000256" key="7">
    <source>
        <dbReference type="SAM" id="Phobius"/>
    </source>
</evidence>
<keyword evidence="4 7" id="KW-0812">Transmembrane</keyword>
<reference evidence="8" key="1">
    <citation type="journal article" date="2020" name="mSystems">
        <title>Genome- and Community-Level Interaction Insights into Carbon Utilization and Element Cycling Functions of Hydrothermarchaeota in Hydrothermal Sediment.</title>
        <authorList>
            <person name="Zhou Z."/>
            <person name="Liu Y."/>
            <person name="Xu W."/>
            <person name="Pan J."/>
            <person name="Luo Z.H."/>
            <person name="Li M."/>
        </authorList>
    </citation>
    <scope>NUCLEOTIDE SEQUENCE [LARGE SCALE GENOMIC DNA]</scope>
    <source>
        <strain evidence="8">SpSt-1179</strain>
    </source>
</reference>
<dbReference type="EMBL" id="DSBT01000192">
    <property type="protein sequence ID" value="HDP77936.1"/>
    <property type="molecule type" value="Genomic_DNA"/>
</dbReference>
<comment type="caution">
    <text evidence="8">The sequence shown here is derived from an EMBL/GenBank/DDBJ whole genome shotgun (WGS) entry which is preliminary data.</text>
</comment>
<name>A0A7C1CW00_9BACT</name>
<accession>A0A7C1CW00</accession>
<keyword evidence="2" id="KW-0813">Transport</keyword>
<organism evidence="8">
    <name type="scientific">Mesotoga infera</name>
    <dbReference type="NCBI Taxonomy" id="1236046"/>
    <lineage>
        <taxon>Bacteria</taxon>
        <taxon>Thermotogati</taxon>
        <taxon>Thermotogota</taxon>
        <taxon>Thermotogae</taxon>
        <taxon>Kosmotogales</taxon>
        <taxon>Kosmotogaceae</taxon>
        <taxon>Mesotoga</taxon>
    </lineage>
</organism>
<evidence type="ECO:0000256" key="6">
    <source>
        <dbReference type="ARBA" id="ARBA00023136"/>
    </source>
</evidence>
<keyword evidence="6 7" id="KW-0472">Membrane</keyword>
<comment type="subcellular location">
    <subcellularLocation>
        <location evidence="1">Cell membrane</location>
        <topology evidence="1">Multi-pass membrane protein</topology>
    </subcellularLocation>
</comment>
<dbReference type="PANTHER" id="PTHR30193:SF37">
    <property type="entry name" value="INNER MEMBRANE ABC TRANSPORTER PERMEASE PROTEIN YCJO"/>
    <property type="match status" value="1"/>
</dbReference>
<dbReference type="SUPFAM" id="SSF161098">
    <property type="entry name" value="MetI-like"/>
    <property type="match status" value="1"/>
</dbReference>
<protein>
    <submittedName>
        <fullName evidence="8">Sugar ABC transporter permease</fullName>
    </submittedName>
</protein>
<keyword evidence="5 7" id="KW-1133">Transmembrane helix</keyword>
<evidence type="ECO:0000256" key="4">
    <source>
        <dbReference type="ARBA" id="ARBA00022692"/>
    </source>
</evidence>